<dbReference type="EMBL" id="JARGEI010000011">
    <property type="protein sequence ID" value="KAJ8723656.1"/>
    <property type="molecule type" value="Genomic_DNA"/>
</dbReference>
<comment type="caution">
    <text evidence="2">The sequence shown here is derived from an EMBL/GenBank/DDBJ whole genome shotgun (WGS) entry which is preliminary data.</text>
</comment>
<dbReference type="Proteomes" id="UP001231518">
    <property type="component" value="Chromosome 20"/>
</dbReference>
<evidence type="ECO:0000256" key="1">
    <source>
        <dbReference type="SAM" id="MobiDB-lite"/>
    </source>
</evidence>
<evidence type="ECO:0008006" key="4">
    <source>
        <dbReference type="Google" id="ProtNLM"/>
    </source>
</evidence>
<reference evidence="2" key="1">
    <citation type="submission" date="2023-03" db="EMBL/GenBank/DDBJ databases">
        <title>Chromosome-level genomes of two armyworms, Mythimna separata and Mythimna loreyi, provide insights into the biosynthesis and reception of sex pheromones.</title>
        <authorList>
            <person name="Zhao H."/>
        </authorList>
    </citation>
    <scope>NUCLEOTIDE SEQUENCE</scope>
    <source>
        <strain evidence="2">BeijingLab</strain>
        <tissue evidence="2">Pupa</tissue>
    </source>
</reference>
<keyword evidence="3" id="KW-1185">Reference proteome</keyword>
<proteinExistence type="predicted"/>
<evidence type="ECO:0000313" key="3">
    <source>
        <dbReference type="Proteomes" id="UP001231518"/>
    </source>
</evidence>
<sequence>MERIMSGIKLIDKINNIKIRAITKIQNIRERIRLLKWNWAGHVCRMENDRWTKKVTEWLPREETRSKGRPKTRHTHRDIFTQKVGPDWTRKARDREMWKTLGRPTPKRRLLSKSIFF</sequence>
<evidence type="ECO:0000313" key="2">
    <source>
        <dbReference type="EMBL" id="KAJ8723656.1"/>
    </source>
</evidence>
<feature type="compositionally biased region" description="Basic residues" evidence="1">
    <location>
        <begin position="67"/>
        <end position="76"/>
    </location>
</feature>
<accession>A0AAD7YNR2</accession>
<feature type="region of interest" description="Disordered" evidence="1">
    <location>
        <begin position="62"/>
        <end position="82"/>
    </location>
</feature>
<name>A0AAD7YNR2_MYTSE</name>
<protein>
    <recommendedName>
        <fullName evidence="4">Endonuclease-reverse transcriptase</fullName>
    </recommendedName>
</protein>
<dbReference type="AlphaFoldDB" id="A0AAD7YNR2"/>
<organism evidence="2 3">
    <name type="scientific">Mythimna separata</name>
    <name type="common">Oriental armyworm</name>
    <name type="synonym">Pseudaletia separata</name>
    <dbReference type="NCBI Taxonomy" id="271217"/>
    <lineage>
        <taxon>Eukaryota</taxon>
        <taxon>Metazoa</taxon>
        <taxon>Ecdysozoa</taxon>
        <taxon>Arthropoda</taxon>
        <taxon>Hexapoda</taxon>
        <taxon>Insecta</taxon>
        <taxon>Pterygota</taxon>
        <taxon>Neoptera</taxon>
        <taxon>Endopterygota</taxon>
        <taxon>Lepidoptera</taxon>
        <taxon>Glossata</taxon>
        <taxon>Ditrysia</taxon>
        <taxon>Noctuoidea</taxon>
        <taxon>Noctuidae</taxon>
        <taxon>Noctuinae</taxon>
        <taxon>Hadenini</taxon>
        <taxon>Mythimna</taxon>
    </lineage>
</organism>
<gene>
    <name evidence="2" type="ORF">PYW07_007636</name>
</gene>